<comment type="similarity">
    <text evidence="1">Belongs to the LysR transcriptional regulatory family.</text>
</comment>
<dbReference type="Proteomes" id="UP000838748">
    <property type="component" value="Unassembled WGS sequence"/>
</dbReference>
<evidence type="ECO:0000256" key="4">
    <source>
        <dbReference type="ARBA" id="ARBA00023163"/>
    </source>
</evidence>
<dbReference type="Gene3D" id="3.40.190.10">
    <property type="entry name" value="Periplasmic binding protein-like II"/>
    <property type="match status" value="2"/>
</dbReference>
<keyword evidence="2" id="KW-0805">Transcription regulation</keyword>
<dbReference type="InterPro" id="IPR000847">
    <property type="entry name" value="LysR_HTH_N"/>
</dbReference>
<proteinExistence type="inferred from homology"/>
<dbReference type="InterPro" id="IPR050389">
    <property type="entry name" value="LysR-type_TF"/>
</dbReference>
<keyword evidence="7" id="KW-1185">Reference proteome</keyword>
<dbReference type="SUPFAM" id="SSF46785">
    <property type="entry name" value="Winged helix' DNA-binding domain"/>
    <property type="match status" value="1"/>
</dbReference>
<reference evidence="6" key="1">
    <citation type="submission" date="2021-11" db="EMBL/GenBank/DDBJ databases">
        <authorList>
            <person name="Rodrigo-Torres L."/>
            <person name="Arahal R. D."/>
            <person name="Lucena T."/>
        </authorList>
    </citation>
    <scope>NUCLEOTIDE SEQUENCE</scope>
    <source>
        <strain evidence="6">CECT 7928</strain>
    </source>
</reference>
<evidence type="ECO:0000259" key="5">
    <source>
        <dbReference type="PROSITE" id="PS50931"/>
    </source>
</evidence>
<dbReference type="InterPro" id="IPR005119">
    <property type="entry name" value="LysR_subst-bd"/>
</dbReference>
<dbReference type="InterPro" id="IPR036390">
    <property type="entry name" value="WH_DNA-bd_sf"/>
</dbReference>
<sequence length="302" mass="34421">MQNYNWKGVDLNLLVSFQALYQTHSVSEAAKRCYVSQSAMSHSLQRLRVLFDDLLFQRVASSMQPTQRAHNISSYIDQILATIQHDLLKEKPFSAQEFDGVWRIGLTDYAEQLFAAPIYDCLNQRSAQSQVSFIHVDRSNYTRVAKEQQLDLIIGSITDLNSEFTSEHLYQEEHVCLYDPVKLVFQNPMTLEEFVQVEHALVSPDGALATAVDNKLNKLGQKRRVAASSRNFLTVQRLVIGRKMICIVPKRSVSNTLLSCVKPPVDVPNFDIELIYYKSQENSPKSTWLREQIAAVIHTVAQ</sequence>
<gene>
    <name evidence="6" type="primary">pcpR</name>
    <name evidence="6" type="ORF">VMF7928_03435</name>
</gene>
<dbReference type="PANTHER" id="PTHR30118:SF15">
    <property type="entry name" value="TRANSCRIPTIONAL REGULATORY PROTEIN"/>
    <property type="match status" value="1"/>
</dbReference>
<dbReference type="PROSITE" id="PS50931">
    <property type="entry name" value="HTH_LYSR"/>
    <property type="match status" value="1"/>
</dbReference>
<protein>
    <submittedName>
        <fullName evidence="6">PCP degradation transcriptional activation protein</fullName>
    </submittedName>
</protein>
<name>A0ABN8E6H6_9VIBR</name>
<dbReference type="Pfam" id="PF00126">
    <property type="entry name" value="HTH_1"/>
    <property type="match status" value="1"/>
</dbReference>
<dbReference type="EMBL" id="CAKLDM010000002">
    <property type="protein sequence ID" value="CAH0541179.1"/>
    <property type="molecule type" value="Genomic_DNA"/>
</dbReference>
<accession>A0ABN8E6H6</accession>
<evidence type="ECO:0000256" key="3">
    <source>
        <dbReference type="ARBA" id="ARBA00023125"/>
    </source>
</evidence>
<organism evidence="6 7">
    <name type="scientific">Vibrio marisflavi CECT 7928</name>
    <dbReference type="NCBI Taxonomy" id="634439"/>
    <lineage>
        <taxon>Bacteria</taxon>
        <taxon>Pseudomonadati</taxon>
        <taxon>Pseudomonadota</taxon>
        <taxon>Gammaproteobacteria</taxon>
        <taxon>Vibrionales</taxon>
        <taxon>Vibrionaceae</taxon>
        <taxon>Vibrio</taxon>
    </lineage>
</organism>
<dbReference type="Pfam" id="PF03466">
    <property type="entry name" value="LysR_substrate"/>
    <property type="match status" value="1"/>
</dbReference>
<evidence type="ECO:0000313" key="7">
    <source>
        <dbReference type="Proteomes" id="UP000838748"/>
    </source>
</evidence>
<dbReference type="SUPFAM" id="SSF53850">
    <property type="entry name" value="Periplasmic binding protein-like II"/>
    <property type="match status" value="1"/>
</dbReference>
<evidence type="ECO:0000256" key="1">
    <source>
        <dbReference type="ARBA" id="ARBA00009437"/>
    </source>
</evidence>
<feature type="domain" description="HTH lysR-type" evidence="5">
    <location>
        <begin position="9"/>
        <end position="66"/>
    </location>
</feature>
<keyword evidence="3" id="KW-0238">DNA-binding</keyword>
<evidence type="ECO:0000256" key="2">
    <source>
        <dbReference type="ARBA" id="ARBA00023015"/>
    </source>
</evidence>
<keyword evidence="4" id="KW-0804">Transcription</keyword>
<dbReference type="InterPro" id="IPR036388">
    <property type="entry name" value="WH-like_DNA-bd_sf"/>
</dbReference>
<dbReference type="RefSeq" id="WP_237362901.1">
    <property type="nucleotide sequence ID" value="NZ_CAKLDM010000002.1"/>
</dbReference>
<comment type="caution">
    <text evidence="6">The sequence shown here is derived from an EMBL/GenBank/DDBJ whole genome shotgun (WGS) entry which is preliminary data.</text>
</comment>
<dbReference type="Gene3D" id="1.10.10.10">
    <property type="entry name" value="Winged helix-like DNA-binding domain superfamily/Winged helix DNA-binding domain"/>
    <property type="match status" value="1"/>
</dbReference>
<dbReference type="PANTHER" id="PTHR30118">
    <property type="entry name" value="HTH-TYPE TRANSCRIPTIONAL REGULATOR LEUO-RELATED"/>
    <property type="match status" value="1"/>
</dbReference>
<evidence type="ECO:0000313" key="6">
    <source>
        <dbReference type="EMBL" id="CAH0541179.1"/>
    </source>
</evidence>